<comment type="subcellular location">
    <subcellularLocation>
        <location evidence="9">Cell membrane</location>
        <topology evidence="9">Multi-pass membrane protein</topology>
    </subcellularLocation>
    <subcellularLocation>
        <location evidence="1">Membrane</location>
        <topology evidence="1">Multi-pass membrane protein</topology>
    </subcellularLocation>
</comment>
<dbReference type="SUPFAM" id="SSF118215">
    <property type="entry name" value="Proton glutamate symport protein"/>
    <property type="match status" value="1"/>
</dbReference>
<dbReference type="Pfam" id="PF00375">
    <property type="entry name" value="SDF"/>
    <property type="match status" value="1"/>
</dbReference>
<evidence type="ECO:0000256" key="2">
    <source>
        <dbReference type="ARBA" id="ARBA00022448"/>
    </source>
</evidence>
<dbReference type="InterPro" id="IPR036458">
    <property type="entry name" value="Na:dicarbo_symporter_sf"/>
</dbReference>
<dbReference type="PANTHER" id="PTHR42865">
    <property type="entry name" value="PROTON/GLUTAMATE-ASPARTATE SYMPORTER"/>
    <property type="match status" value="1"/>
</dbReference>
<organism evidence="10 11">
    <name type="scientific">Acinetobacter populi</name>
    <dbReference type="NCBI Taxonomy" id="1582270"/>
    <lineage>
        <taxon>Bacteria</taxon>
        <taxon>Pseudomonadati</taxon>
        <taxon>Pseudomonadota</taxon>
        <taxon>Gammaproteobacteria</taxon>
        <taxon>Moraxellales</taxon>
        <taxon>Moraxellaceae</taxon>
        <taxon>Acinetobacter</taxon>
    </lineage>
</organism>
<protein>
    <recommendedName>
        <fullName evidence="9">Serine/threonine transporter SstT</fullName>
    </recommendedName>
    <alternativeName>
        <fullName evidence="9">Na(+)/serine-threonine symporter</fullName>
    </alternativeName>
</protein>
<feature type="transmembrane region" description="Helical" evidence="9">
    <location>
        <begin position="48"/>
        <end position="65"/>
    </location>
</feature>
<dbReference type="GO" id="GO:0015293">
    <property type="term" value="F:symporter activity"/>
    <property type="evidence" value="ECO:0007669"/>
    <property type="project" value="UniProtKB-UniRule"/>
</dbReference>
<evidence type="ECO:0000256" key="6">
    <source>
        <dbReference type="ARBA" id="ARBA00022970"/>
    </source>
</evidence>
<comment type="similarity">
    <text evidence="9">Belongs to the dicarboxylate/amino acid:cation symporter (DAACS) (TC 2.A.23) family.</text>
</comment>
<evidence type="ECO:0000256" key="8">
    <source>
        <dbReference type="ARBA" id="ARBA00023136"/>
    </source>
</evidence>
<dbReference type="FunFam" id="1.10.3860.10:FF:000003">
    <property type="entry name" value="Serine/threonine transporter sstT"/>
    <property type="match status" value="1"/>
</dbReference>
<dbReference type="PANTHER" id="PTHR42865:SF8">
    <property type="entry name" value="SERINE_THREONINE TRANSPORTER SSTT"/>
    <property type="match status" value="1"/>
</dbReference>
<feature type="transmembrane region" description="Helical" evidence="9">
    <location>
        <begin position="210"/>
        <end position="235"/>
    </location>
</feature>
<evidence type="ECO:0000256" key="9">
    <source>
        <dbReference type="HAMAP-Rule" id="MF_01582"/>
    </source>
</evidence>
<dbReference type="OrthoDB" id="9768885at2"/>
<keyword evidence="4 9" id="KW-0812">Transmembrane</keyword>
<evidence type="ECO:0000256" key="3">
    <source>
        <dbReference type="ARBA" id="ARBA00022475"/>
    </source>
</evidence>
<dbReference type="InterPro" id="IPR001991">
    <property type="entry name" value="Na-dicarboxylate_symporter"/>
</dbReference>
<evidence type="ECO:0000256" key="7">
    <source>
        <dbReference type="ARBA" id="ARBA00022989"/>
    </source>
</evidence>
<keyword evidence="5 9" id="KW-0769">Symport</keyword>
<feature type="transmembrane region" description="Helical" evidence="9">
    <location>
        <begin position="7"/>
        <end position="28"/>
    </location>
</feature>
<dbReference type="GO" id="GO:0032329">
    <property type="term" value="P:serine transport"/>
    <property type="evidence" value="ECO:0007669"/>
    <property type="project" value="InterPro"/>
</dbReference>
<feature type="transmembrane region" description="Helical" evidence="9">
    <location>
        <begin position="176"/>
        <end position="198"/>
    </location>
</feature>
<proteinExistence type="inferred from homology"/>
<keyword evidence="8 9" id="KW-0472">Membrane</keyword>
<evidence type="ECO:0000256" key="5">
    <source>
        <dbReference type="ARBA" id="ARBA00022847"/>
    </source>
</evidence>
<feature type="transmembrane region" description="Helical" evidence="9">
    <location>
        <begin position="320"/>
        <end position="345"/>
    </location>
</feature>
<keyword evidence="2 9" id="KW-0813">Transport</keyword>
<dbReference type="Proteomes" id="UP000196536">
    <property type="component" value="Unassembled WGS sequence"/>
</dbReference>
<name>A0A1Z9YY20_9GAMM</name>
<dbReference type="GO" id="GO:0015171">
    <property type="term" value="F:amino acid transmembrane transporter activity"/>
    <property type="evidence" value="ECO:0007669"/>
    <property type="project" value="UniProtKB-UniRule"/>
</dbReference>
<dbReference type="Gene3D" id="1.10.3860.10">
    <property type="entry name" value="Sodium:dicarboxylate symporter"/>
    <property type="match status" value="1"/>
</dbReference>
<dbReference type="GO" id="GO:0015826">
    <property type="term" value="P:threonine transport"/>
    <property type="evidence" value="ECO:0007669"/>
    <property type="project" value="InterPro"/>
</dbReference>
<dbReference type="RefSeq" id="WP_087620682.1">
    <property type="nucleotide sequence ID" value="NZ_NEXX01000003.1"/>
</dbReference>
<dbReference type="EMBL" id="NEXX01000003">
    <property type="protein sequence ID" value="OUY07083.1"/>
    <property type="molecule type" value="Genomic_DNA"/>
</dbReference>
<sequence>MFQILTKLNLVTQIFIAFILGIVVAFIFPQSAAYFEILGELFIKALKSVAPILVFMLVISAITNYQPSNNKQIRYIFILYAIGTTLAAGSAVLASLVFPSELNLKHAYDAAVQPPSDISEVLKGLLLNFIDNPVHALANANFIGVLAWAIGIGISIRHAGETTKQVIRDFSNSISYIITLVIKCAPIGIFGLVVVSIADAGVDAIKNYLHVLLVLLGTMLFVALVINPLIVAFVIRANPYPLVFTCLKDSGVTAFFTRSSAANIPVNLALADRMGVEKSLYSIAVPLGSSINMAGAAVTISILTMAAVHTLDIQVDLGTMMLLSLVSAICACGTAGVAGGSILLIPLACSLFGISNDIAMQVVAVGMVISILQDSTETALNSSTDVLFIIAADQALKQKEGLITSE</sequence>
<keyword evidence="7 9" id="KW-1133">Transmembrane helix</keyword>
<feature type="transmembrane region" description="Helical" evidence="9">
    <location>
        <begin position="77"/>
        <end position="98"/>
    </location>
</feature>
<dbReference type="PRINTS" id="PR00173">
    <property type="entry name" value="EDTRNSPORT"/>
</dbReference>
<keyword evidence="11" id="KW-1185">Reference proteome</keyword>
<accession>A0A1Z9YY20</accession>
<keyword evidence="6 9" id="KW-0029">Amino-acid transport</keyword>
<evidence type="ECO:0000256" key="4">
    <source>
        <dbReference type="ARBA" id="ARBA00022692"/>
    </source>
</evidence>
<dbReference type="HAMAP" id="MF_01582">
    <property type="entry name" value="Ser_Thr_transp_SstT"/>
    <property type="match status" value="1"/>
</dbReference>
<comment type="function">
    <text evidence="9">Involved in the import of serine and threonine into the cell, with the concomitant import of sodium (symport system).</text>
</comment>
<comment type="caution">
    <text evidence="10">The sequence shown here is derived from an EMBL/GenBank/DDBJ whole genome shotgun (WGS) entry which is preliminary data.</text>
</comment>
<feature type="transmembrane region" description="Helical" evidence="9">
    <location>
        <begin position="283"/>
        <end position="308"/>
    </location>
</feature>
<evidence type="ECO:0000313" key="11">
    <source>
        <dbReference type="Proteomes" id="UP000196536"/>
    </source>
</evidence>
<evidence type="ECO:0000313" key="10">
    <source>
        <dbReference type="EMBL" id="OUY07083.1"/>
    </source>
</evidence>
<reference evidence="10 11" key="1">
    <citation type="submission" date="2017-05" db="EMBL/GenBank/DDBJ databases">
        <title>Acinetobacter populi ANC 5415 (= PBJ7), whole genome shotgun sequencing project.</title>
        <authorList>
            <person name="Nemec A."/>
            <person name="Radolfova-Krizova L."/>
        </authorList>
    </citation>
    <scope>NUCLEOTIDE SEQUENCE [LARGE SCALE GENOMIC DNA]</scope>
    <source>
        <strain evidence="10 11">PBJ7</strain>
    </source>
</reference>
<gene>
    <name evidence="9" type="primary">sstT</name>
    <name evidence="10" type="ORF">CAP51_10365</name>
</gene>
<dbReference type="GO" id="GO:0005886">
    <property type="term" value="C:plasma membrane"/>
    <property type="evidence" value="ECO:0007669"/>
    <property type="project" value="UniProtKB-SubCell"/>
</dbReference>
<feature type="transmembrane region" description="Helical" evidence="9">
    <location>
        <begin position="136"/>
        <end position="156"/>
    </location>
</feature>
<dbReference type="NCBIfam" id="NF010151">
    <property type="entry name" value="PRK13628.1"/>
    <property type="match status" value="1"/>
</dbReference>
<dbReference type="AlphaFoldDB" id="A0A1Z9YY20"/>
<dbReference type="InterPro" id="IPR023025">
    <property type="entry name" value="Ser_Thr_transp_SstT"/>
</dbReference>
<evidence type="ECO:0000256" key="1">
    <source>
        <dbReference type="ARBA" id="ARBA00004141"/>
    </source>
</evidence>
<comment type="catalytic activity">
    <reaction evidence="9">
        <text>L-serine(in) + Na(+)(in) = L-serine(out) + Na(+)(out)</text>
        <dbReference type="Rhea" id="RHEA:29575"/>
        <dbReference type="ChEBI" id="CHEBI:29101"/>
        <dbReference type="ChEBI" id="CHEBI:33384"/>
    </reaction>
</comment>
<comment type="catalytic activity">
    <reaction evidence="9">
        <text>L-threonine(in) + Na(+)(in) = L-threonine(out) + Na(+)(out)</text>
        <dbReference type="Rhea" id="RHEA:69999"/>
        <dbReference type="ChEBI" id="CHEBI:29101"/>
        <dbReference type="ChEBI" id="CHEBI:57926"/>
    </reaction>
</comment>
<keyword evidence="3 9" id="KW-1003">Cell membrane</keyword>